<feature type="region of interest" description="Disordered" evidence="2">
    <location>
        <begin position="843"/>
        <end position="898"/>
    </location>
</feature>
<accession>A0A5N6YTW7</accession>
<feature type="region of interest" description="Disordered" evidence="2">
    <location>
        <begin position="177"/>
        <end position="278"/>
    </location>
</feature>
<feature type="compositionally biased region" description="Basic and acidic residues" evidence="2">
    <location>
        <begin position="258"/>
        <end position="278"/>
    </location>
</feature>
<feature type="region of interest" description="Disordered" evidence="2">
    <location>
        <begin position="594"/>
        <end position="829"/>
    </location>
</feature>
<dbReference type="EMBL" id="ML739384">
    <property type="protein sequence ID" value="KAE8348871.1"/>
    <property type="molecule type" value="Genomic_DNA"/>
</dbReference>
<feature type="compositionally biased region" description="Basic and acidic residues" evidence="2">
    <location>
        <begin position="1"/>
        <end position="24"/>
    </location>
</feature>
<sequence length="976" mass="108734">MTDRGKDQESQTRSEEKQMNERPRVRLPFVSSMPGNAWSQMRARERERRELQELEFGDFGCSAENVITRPTASFSSRPTMLRNSSGLDYDERLALPMPRPKHPMAESSSAPVLGPILTPKQNVVTKSGGVKKQACTEPTQLADNAADTKSNGEKKKSIVATLKAKLSFKELGKEFRKAQDPPLSAMPRLPSSVGNPQVERAKQSPNESFDFNEAKLYIPKPRDPAVHSASAPAETTTFRDSASVESSKNSASSCPARQARDSDKLYKETPRDALEQERPRCKVGSVEPMTRLETVMIGGSSPLASTGDTSRGHPAVVEAERRCMSIKLENESASPSKSKTDATSAKGLALHTPSTYSISEGRIPNVMVSSPYEHRLSMAEQNYPLIVSSDQERPLSVRTQEATRGTISSDRYSRNSSARSQRSFASVQPVPTFEPTLMRLPFEPHIPMEDSRSYSGVTSHGGYAPPPPIPGYQNTVTLEQQIATYMDSIHIHVDGTANKLARSFENMSNWSTDQILRQTEGLWDILRTLSGQMMNMTEALKEMQRAMIEMRGQLNALQREQRQTEDRMMQSFQGEFSKLRRDINVLGPTMRFSSLPYNSTLDTRSMNTKSQGSQNFLKWGRDDDRQQQFKKNKPQQIRKEEVMTRNTDCRRGEEHSHSESDALNKHAEEATLSDDVPTPTAAFRTPSFHSDDKKGQFTQPHPKQHDLKDSDKLSTGSPESNLVKGKRRADNNQNQVHKASTDTMKFPAKMGIFHPFRRARGGNDKESKGSSRSSPPAQRNNDDEAFIDQKPKEQGNPPSTPPMQTASLCATETAPSHVEISPSSIHPALRNAAQRRIMAERERERERLNAQTAMTSKQLLRSSRSYQDLGSRSKNAASLNWIDSPPGSPSESSSRRQIQQNLALGYPPVPAAPSRPSSGARVLSTPFDEAHLSQSGEIDVIAYRGPTPPPRQSELDDFDLPAWYRAAYAYKALEKD</sequence>
<keyword evidence="1" id="KW-0175">Coiled coil</keyword>
<feature type="region of interest" description="Disordered" evidence="2">
    <location>
        <begin position="1"/>
        <end position="44"/>
    </location>
</feature>
<protein>
    <submittedName>
        <fullName evidence="3">Uncharacterized protein</fullName>
    </submittedName>
</protein>
<feature type="coiled-coil region" evidence="1">
    <location>
        <begin position="526"/>
        <end position="567"/>
    </location>
</feature>
<dbReference type="OrthoDB" id="4339014at2759"/>
<feature type="compositionally biased region" description="Polar residues" evidence="2">
    <location>
        <begin position="594"/>
        <end position="616"/>
    </location>
</feature>
<organism evidence="3 4">
    <name type="scientific">Aspergillus coremiiformis</name>
    <dbReference type="NCBI Taxonomy" id="138285"/>
    <lineage>
        <taxon>Eukaryota</taxon>
        <taxon>Fungi</taxon>
        <taxon>Dikarya</taxon>
        <taxon>Ascomycota</taxon>
        <taxon>Pezizomycotina</taxon>
        <taxon>Eurotiomycetes</taxon>
        <taxon>Eurotiomycetidae</taxon>
        <taxon>Eurotiales</taxon>
        <taxon>Aspergillaceae</taxon>
        <taxon>Aspergillus</taxon>
        <taxon>Aspergillus subgen. Circumdati</taxon>
    </lineage>
</organism>
<proteinExistence type="predicted"/>
<feature type="compositionally biased region" description="Polar residues" evidence="2">
    <location>
        <begin position="397"/>
        <end position="426"/>
    </location>
</feature>
<feature type="region of interest" description="Disordered" evidence="2">
    <location>
        <begin position="390"/>
        <end position="428"/>
    </location>
</feature>
<evidence type="ECO:0000313" key="3">
    <source>
        <dbReference type="EMBL" id="KAE8348871.1"/>
    </source>
</evidence>
<feature type="compositionally biased region" description="Polar residues" evidence="2">
    <location>
        <begin position="849"/>
        <end position="878"/>
    </location>
</feature>
<evidence type="ECO:0000256" key="1">
    <source>
        <dbReference type="SAM" id="Coils"/>
    </source>
</evidence>
<feature type="compositionally biased region" description="Polar residues" evidence="2">
    <location>
        <begin position="770"/>
        <end position="779"/>
    </location>
</feature>
<feature type="region of interest" description="Disordered" evidence="2">
    <location>
        <begin position="449"/>
        <end position="469"/>
    </location>
</feature>
<reference evidence="4" key="1">
    <citation type="submission" date="2019-04" db="EMBL/GenBank/DDBJ databases">
        <title>Friends and foes A comparative genomics studyof 23 Aspergillus species from section Flavi.</title>
        <authorList>
            <consortium name="DOE Joint Genome Institute"/>
            <person name="Kjaerbolling I."/>
            <person name="Vesth T."/>
            <person name="Frisvad J.C."/>
            <person name="Nybo J.L."/>
            <person name="Theobald S."/>
            <person name="Kildgaard S."/>
            <person name="Isbrandt T."/>
            <person name="Kuo A."/>
            <person name="Sato A."/>
            <person name="Lyhne E.K."/>
            <person name="Kogle M.E."/>
            <person name="Wiebenga A."/>
            <person name="Kun R.S."/>
            <person name="Lubbers R.J."/>
            <person name="Makela M.R."/>
            <person name="Barry K."/>
            <person name="Chovatia M."/>
            <person name="Clum A."/>
            <person name="Daum C."/>
            <person name="Haridas S."/>
            <person name="He G."/>
            <person name="LaButti K."/>
            <person name="Lipzen A."/>
            <person name="Mondo S."/>
            <person name="Riley R."/>
            <person name="Salamov A."/>
            <person name="Simmons B.A."/>
            <person name="Magnuson J.K."/>
            <person name="Henrissat B."/>
            <person name="Mortensen U.H."/>
            <person name="Larsen T.O."/>
            <person name="Devries R.P."/>
            <person name="Grigoriev I.V."/>
            <person name="Machida M."/>
            <person name="Baker S.E."/>
            <person name="Andersen M.R."/>
        </authorList>
    </citation>
    <scope>NUCLEOTIDE SEQUENCE [LARGE SCALE GENOMIC DNA]</scope>
    <source>
        <strain evidence="4">CBS 553.77</strain>
    </source>
</reference>
<gene>
    <name evidence="3" type="ORF">BDV28DRAFT_152411</name>
</gene>
<feature type="compositionally biased region" description="Polar residues" evidence="2">
    <location>
        <begin position="802"/>
        <end position="814"/>
    </location>
</feature>
<feature type="compositionally biased region" description="Basic and acidic residues" evidence="2">
    <location>
        <begin position="637"/>
        <end position="669"/>
    </location>
</feature>
<feature type="compositionally biased region" description="Basic and acidic residues" evidence="2">
    <location>
        <begin position="703"/>
        <end position="712"/>
    </location>
</feature>
<name>A0A5N6YTW7_9EURO</name>
<dbReference type="Proteomes" id="UP000327118">
    <property type="component" value="Unassembled WGS sequence"/>
</dbReference>
<dbReference type="AlphaFoldDB" id="A0A5N6YTW7"/>
<feature type="compositionally biased region" description="Low complexity" evidence="2">
    <location>
        <begin position="241"/>
        <end position="253"/>
    </location>
</feature>
<evidence type="ECO:0000313" key="4">
    <source>
        <dbReference type="Proteomes" id="UP000327118"/>
    </source>
</evidence>
<evidence type="ECO:0000256" key="2">
    <source>
        <dbReference type="SAM" id="MobiDB-lite"/>
    </source>
</evidence>
<feature type="compositionally biased region" description="Polar residues" evidence="2">
    <location>
        <begin position="731"/>
        <end position="743"/>
    </location>
</feature>
<keyword evidence="4" id="KW-1185">Reference proteome</keyword>